<dbReference type="SMART" id="SM00354">
    <property type="entry name" value="HTH_LACI"/>
    <property type="match status" value="1"/>
</dbReference>
<dbReference type="EMBL" id="SMKI01000291">
    <property type="protein sequence ID" value="TDC71017.1"/>
    <property type="molecule type" value="Genomic_DNA"/>
</dbReference>
<organism evidence="6 7">
    <name type="scientific">Streptomyces hainanensis</name>
    <dbReference type="NCBI Taxonomy" id="402648"/>
    <lineage>
        <taxon>Bacteria</taxon>
        <taxon>Bacillati</taxon>
        <taxon>Actinomycetota</taxon>
        <taxon>Actinomycetes</taxon>
        <taxon>Kitasatosporales</taxon>
        <taxon>Streptomycetaceae</taxon>
        <taxon>Streptomyces</taxon>
    </lineage>
</organism>
<proteinExistence type="predicted"/>
<comment type="caution">
    <text evidence="6">The sequence shown here is derived from an EMBL/GenBank/DDBJ whole genome shotgun (WGS) entry which is preliminary data.</text>
</comment>
<dbReference type="SUPFAM" id="SSF53822">
    <property type="entry name" value="Periplasmic binding protein-like I"/>
    <property type="match status" value="1"/>
</dbReference>
<dbReference type="Gene3D" id="1.10.260.40">
    <property type="entry name" value="lambda repressor-like DNA-binding domains"/>
    <property type="match status" value="1"/>
</dbReference>
<gene>
    <name evidence="6" type="ORF">E1283_24020</name>
</gene>
<dbReference type="InterPro" id="IPR028082">
    <property type="entry name" value="Peripla_BP_I"/>
</dbReference>
<dbReference type="Proteomes" id="UP000295345">
    <property type="component" value="Unassembled WGS sequence"/>
</dbReference>
<feature type="domain" description="HTH lacI-type" evidence="5">
    <location>
        <begin position="1"/>
        <end position="53"/>
    </location>
</feature>
<dbReference type="AlphaFoldDB" id="A0A4R4T2S0"/>
<dbReference type="CDD" id="cd01392">
    <property type="entry name" value="HTH_LacI"/>
    <property type="match status" value="1"/>
</dbReference>
<dbReference type="CDD" id="cd01574">
    <property type="entry name" value="PBP1_LacI"/>
    <property type="match status" value="1"/>
</dbReference>
<evidence type="ECO:0000256" key="2">
    <source>
        <dbReference type="ARBA" id="ARBA00023125"/>
    </source>
</evidence>
<feature type="compositionally biased region" description="Pro residues" evidence="4">
    <location>
        <begin position="330"/>
        <end position="354"/>
    </location>
</feature>
<dbReference type="Gene3D" id="3.40.50.2300">
    <property type="match status" value="2"/>
</dbReference>
<keyword evidence="7" id="KW-1185">Reference proteome</keyword>
<dbReference type="PANTHER" id="PTHR30146:SF109">
    <property type="entry name" value="HTH-TYPE TRANSCRIPTIONAL REGULATOR GALS"/>
    <property type="match status" value="1"/>
</dbReference>
<feature type="region of interest" description="Disordered" evidence="4">
    <location>
        <begin position="326"/>
        <end position="369"/>
    </location>
</feature>
<dbReference type="Pfam" id="PF00356">
    <property type="entry name" value="LacI"/>
    <property type="match status" value="1"/>
</dbReference>
<name>A0A4R4T2S0_9ACTN</name>
<dbReference type="InterPro" id="IPR046335">
    <property type="entry name" value="LacI/GalR-like_sensor"/>
</dbReference>
<evidence type="ECO:0000313" key="7">
    <source>
        <dbReference type="Proteomes" id="UP000295345"/>
    </source>
</evidence>
<sequence length="369" mass="39211">MREIARRAGVSQKTVSRVVNGEPHVSEALRERVQREITLLGYLPDANARALVTRRSRRIGVITTDTGYFGPSSVLRGLERAARGAGYFVGVVHADEHDAAETTRSVRHLVSQGVEAVAVSAPVAWPFDLLAGVPAGVPLLRMEYPAGPPEPGVIRVGSDDVDAAREATAHLLALGHRTVHHIAGPPAWTVTGRRISGWRAALRAAGAPEPAFRHGDWSAAAGCRMAGELLREPGVTALFVANDQMAIGAMYAVRRSGRRIPEDVSVVGFDDIPEAAYLSVPLTTVRQDFTAMAEQGMRRLVAAVSEEGPLDEPAQDVLIPGTFVVRESTAPPPHVPPPARPSARPPAPAVPPAPSATRRAALPEDGGRR</sequence>
<evidence type="ECO:0000256" key="4">
    <source>
        <dbReference type="SAM" id="MobiDB-lite"/>
    </source>
</evidence>
<dbReference type="PROSITE" id="PS50932">
    <property type="entry name" value="HTH_LACI_2"/>
    <property type="match status" value="1"/>
</dbReference>
<evidence type="ECO:0000256" key="1">
    <source>
        <dbReference type="ARBA" id="ARBA00023015"/>
    </source>
</evidence>
<dbReference type="GO" id="GO:0000976">
    <property type="term" value="F:transcription cis-regulatory region binding"/>
    <property type="evidence" value="ECO:0007669"/>
    <property type="project" value="TreeGrafter"/>
</dbReference>
<dbReference type="GO" id="GO:0003700">
    <property type="term" value="F:DNA-binding transcription factor activity"/>
    <property type="evidence" value="ECO:0007669"/>
    <property type="project" value="TreeGrafter"/>
</dbReference>
<evidence type="ECO:0000313" key="6">
    <source>
        <dbReference type="EMBL" id="TDC71017.1"/>
    </source>
</evidence>
<evidence type="ECO:0000259" key="5">
    <source>
        <dbReference type="PROSITE" id="PS50932"/>
    </source>
</evidence>
<dbReference type="PROSITE" id="PS00356">
    <property type="entry name" value="HTH_LACI_1"/>
    <property type="match status" value="1"/>
</dbReference>
<reference evidence="6 7" key="1">
    <citation type="submission" date="2019-03" db="EMBL/GenBank/DDBJ databases">
        <title>Draft genome sequences of novel Actinobacteria.</title>
        <authorList>
            <person name="Sahin N."/>
            <person name="Ay H."/>
            <person name="Saygin H."/>
        </authorList>
    </citation>
    <scope>NUCLEOTIDE SEQUENCE [LARGE SCALE GENOMIC DNA]</scope>
    <source>
        <strain evidence="6 7">DSM 41900</strain>
    </source>
</reference>
<dbReference type="OrthoDB" id="9785139at2"/>
<dbReference type="InterPro" id="IPR010982">
    <property type="entry name" value="Lambda_DNA-bd_dom_sf"/>
</dbReference>
<dbReference type="SUPFAM" id="SSF47413">
    <property type="entry name" value="lambda repressor-like DNA-binding domains"/>
    <property type="match status" value="1"/>
</dbReference>
<protein>
    <submittedName>
        <fullName evidence="6">LacI family DNA-binding transcriptional regulator</fullName>
    </submittedName>
</protein>
<dbReference type="Pfam" id="PF13377">
    <property type="entry name" value="Peripla_BP_3"/>
    <property type="match status" value="1"/>
</dbReference>
<accession>A0A4R4T2S0</accession>
<keyword evidence="2 6" id="KW-0238">DNA-binding</keyword>
<evidence type="ECO:0000256" key="3">
    <source>
        <dbReference type="ARBA" id="ARBA00023163"/>
    </source>
</evidence>
<keyword evidence="1" id="KW-0805">Transcription regulation</keyword>
<dbReference type="InterPro" id="IPR000843">
    <property type="entry name" value="HTH_LacI"/>
</dbReference>
<keyword evidence="3" id="KW-0804">Transcription</keyword>
<dbReference type="PANTHER" id="PTHR30146">
    <property type="entry name" value="LACI-RELATED TRANSCRIPTIONAL REPRESSOR"/>
    <property type="match status" value="1"/>
</dbReference>